<dbReference type="GO" id="GO:0043539">
    <property type="term" value="F:protein serine/threonine kinase activator activity"/>
    <property type="evidence" value="ECO:0007669"/>
    <property type="project" value="InterPro"/>
</dbReference>
<dbReference type="GO" id="GO:0004672">
    <property type="term" value="F:protein kinase activity"/>
    <property type="evidence" value="ECO:0007669"/>
    <property type="project" value="InterPro"/>
</dbReference>
<organism evidence="3">
    <name type="scientific">Sesamum radiatum</name>
    <name type="common">Black benniseed</name>
    <dbReference type="NCBI Taxonomy" id="300843"/>
    <lineage>
        <taxon>Eukaryota</taxon>
        <taxon>Viridiplantae</taxon>
        <taxon>Streptophyta</taxon>
        <taxon>Embryophyta</taxon>
        <taxon>Tracheophyta</taxon>
        <taxon>Spermatophyta</taxon>
        <taxon>Magnoliopsida</taxon>
        <taxon>eudicotyledons</taxon>
        <taxon>Gunneridae</taxon>
        <taxon>Pentapetalae</taxon>
        <taxon>asterids</taxon>
        <taxon>lamiids</taxon>
        <taxon>Lamiales</taxon>
        <taxon>Pedaliaceae</taxon>
        <taxon>Sesamum</taxon>
    </lineage>
</organism>
<dbReference type="Pfam" id="PF07714">
    <property type="entry name" value="PK_Tyr_Ser-Thr"/>
    <property type="match status" value="1"/>
</dbReference>
<comment type="similarity">
    <text evidence="1">Belongs to the protein kinase superfamily. STE Ser/Thr protein kinase family. STE20 subfamily.</text>
</comment>
<keyword evidence="3" id="KW-0808">Transferase</keyword>
<evidence type="ECO:0000259" key="2">
    <source>
        <dbReference type="PROSITE" id="PS50011"/>
    </source>
</evidence>
<protein>
    <submittedName>
        <fullName evidence="3">Serine/threonine-protein kinase dst1</fullName>
    </submittedName>
</protein>
<proteinExistence type="inferred from homology"/>
<dbReference type="PANTHER" id="PTHR48014">
    <property type="entry name" value="SERINE/THREONINE-PROTEIN KINASE FRAY2"/>
    <property type="match status" value="1"/>
</dbReference>
<dbReference type="InterPro" id="IPR011009">
    <property type="entry name" value="Kinase-like_dom_sf"/>
</dbReference>
<reference evidence="3" key="2">
    <citation type="journal article" date="2024" name="Plant">
        <title>Genomic evolution and insights into agronomic trait innovations of Sesamum species.</title>
        <authorList>
            <person name="Miao H."/>
            <person name="Wang L."/>
            <person name="Qu L."/>
            <person name="Liu H."/>
            <person name="Sun Y."/>
            <person name="Le M."/>
            <person name="Wang Q."/>
            <person name="Wei S."/>
            <person name="Zheng Y."/>
            <person name="Lin W."/>
            <person name="Duan Y."/>
            <person name="Cao H."/>
            <person name="Xiong S."/>
            <person name="Wang X."/>
            <person name="Wei L."/>
            <person name="Li C."/>
            <person name="Ma Q."/>
            <person name="Ju M."/>
            <person name="Zhao R."/>
            <person name="Li G."/>
            <person name="Mu C."/>
            <person name="Tian Q."/>
            <person name="Mei H."/>
            <person name="Zhang T."/>
            <person name="Gao T."/>
            <person name="Zhang H."/>
        </authorList>
    </citation>
    <scope>NUCLEOTIDE SEQUENCE</scope>
    <source>
        <strain evidence="3">G02</strain>
    </source>
</reference>
<keyword evidence="3" id="KW-0418">Kinase</keyword>
<reference evidence="3" key="1">
    <citation type="submission" date="2020-06" db="EMBL/GenBank/DDBJ databases">
        <authorList>
            <person name="Li T."/>
            <person name="Hu X."/>
            <person name="Zhang T."/>
            <person name="Song X."/>
            <person name="Zhang H."/>
            <person name="Dai N."/>
            <person name="Sheng W."/>
            <person name="Hou X."/>
            <person name="Wei L."/>
        </authorList>
    </citation>
    <scope>NUCLEOTIDE SEQUENCE</scope>
    <source>
        <strain evidence="3">G02</strain>
        <tissue evidence="3">Leaf</tissue>
    </source>
</reference>
<dbReference type="PROSITE" id="PS50011">
    <property type="entry name" value="PROTEIN_KINASE_DOM"/>
    <property type="match status" value="1"/>
</dbReference>
<sequence>MATQFPDGMPEECILVALREALKGLSFIHAKGHVHKEITAGHIFFNGKPEIKLAFSASVFDLNEDEDQSSSLSSFLPAASIYDWAAAPEVLESNHMEYTREADIWLIGITALELAYGGLRVMNREALETMVTKINLKKKLPKKSQERPWG</sequence>
<dbReference type="AlphaFoldDB" id="A0AAW2V8V5"/>
<name>A0AAW2V8V5_SESRA</name>
<evidence type="ECO:0000313" key="3">
    <source>
        <dbReference type="EMBL" id="KAL0425929.1"/>
    </source>
</evidence>
<feature type="domain" description="Protein kinase" evidence="2">
    <location>
        <begin position="1"/>
        <end position="150"/>
    </location>
</feature>
<gene>
    <name evidence="3" type="ORF">Sradi_1127700</name>
</gene>
<dbReference type="SUPFAM" id="SSF56112">
    <property type="entry name" value="Protein kinase-like (PK-like)"/>
    <property type="match status" value="1"/>
</dbReference>
<dbReference type="EMBL" id="JACGWJ010000004">
    <property type="protein sequence ID" value="KAL0425929.1"/>
    <property type="molecule type" value="Genomic_DNA"/>
</dbReference>
<dbReference type="InterPro" id="IPR047173">
    <property type="entry name" value="STRAD_A/B-like"/>
</dbReference>
<evidence type="ECO:0000256" key="1">
    <source>
        <dbReference type="ARBA" id="ARBA00008874"/>
    </source>
</evidence>
<dbReference type="GO" id="GO:0005524">
    <property type="term" value="F:ATP binding"/>
    <property type="evidence" value="ECO:0007669"/>
    <property type="project" value="InterPro"/>
</dbReference>
<dbReference type="PANTHER" id="PTHR48014:SF3">
    <property type="entry name" value="PROTEIN KINASE DOMAIN-CONTAINING PROTEIN"/>
    <property type="match status" value="1"/>
</dbReference>
<dbReference type="Gene3D" id="1.10.510.10">
    <property type="entry name" value="Transferase(Phosphotransferase) domain 1"/>
    <property type="match status" value="1"/>
</dbReference>
<dbReference type="InterPro" id="IPR001245">
    <property type="entry name" value="Ser-Thr/Tyr_kinase_cat_dom"/>
</dbReference>
<comment type="caution">
    <text evidence="3">The sequence shown here is derived from an EMBL/GenBank/DDBJ whole genome shotgun (WGS) entry which is preliminary data.</text>
</comment>
<accession>A0AAW2V8V5</accession>
<dbReference type="InterPro" id="IPR000719">
    <property type="entry name" value="Prot_kinase_dom"/>
</dbReference>